<evidence type="ECO:0000256" key="1">
    <source>
        <dbReference type="SAM" id="Phobius"/>
    </source>
</evidence>
<feature type="transmembrane region" description="Helical" evidence="1">
    <location>
        <begin position="402"/>
        <end position="427"/>
    </location>
</feature>
<comment type="caution">
    <text evidence="4">The sequence shown here is derived from an EMBL/GenBank/DDBJ whole genome shotgun (WGS) entry which is preliminary data.</text>
</comment>
<dbReference type="GO" id="GO:0005886">
    <property type="term" value="C:plasma membrane"/>
    <property type="evidence" value="ECO:0007669"/>
    <property type="project" value="TreeGrafter"/>
</dbReference>
<keyword evidence="1" id="KW-0812">Transmembrane</keyword>
<dbReference type="InterPro" id="IPR011642">
    <property type="entry name" value="Gate_dom"/>
</dbReference>
<feature type="transmembrane region" description="Helical" evidence="1">
    <location>
        <begin position="321"/>
        <end position="344"/>
    </location>
</feature>
<sequence length="466" mass="51164">MSILNPLDPLLKIYSDTESVRSSSGTPIADRVVTDIFAYTEKLTQRVVLREDCLQNSWQDKIDKIVISRVFGYPLMLLLLGAVFWLTIAGANVPSAMIASVLFAFQDVLTHWFQLVQAPAWLHGVLVLGMYRTLAWVTAVMLPPMAIFFPLFTLMEDLGYLPRVAFNLDNMFKKANACGKQCLTMCMGFGCNAAGVVAARIIDSPRERLIAILTNNFVPCNGRFPTLIAIASIFMASTLFLSQSLLAAGMITLLVLLGVAFTFVVSWALSKTILKGEPSSLVLELPPYRLPKVGAVFYRSLIDRTIFVLRRALVVAAPAGALTWILANVYIGDVSVIASIAGVLDPIAKAIGLDGFILMAFILGLPANEIVVPILLMSYLATGQLTEFDSLFELKKVLLANGWTWLTAFNTMLFALLHWPCATTLLSMYKETGSKKWTFMGFMIPTVIAFSVCFIIAQVAYLLGLV</sequence>
<feature type="transmembrane region" description="Helical" evidence="1">
    <location>
        <begin position="439"/>
        <end position="463"/>
    </location>
</feature>
<evidence type="ECO:0000259" key="3">
    <source>
        <dbReference type="Pfam" id="PF07670"/>
    </source>
</evidence>
<dbReference type="InterPro" id="IPR050860">
    <property type="entry name" value="FeoB_GTPase"/>
</dbReference>
<organism evidence="4 5">
    <name type="scientific">Desulfosporosinus fructosivorans</name>
    <dbReference type="NCBI Taxonomy" id="2018669"/>
    <lineage>
        <taxon>Bacteria</taxon>
        <taxon>Bacillati</taxon>
        <taxon>Bacillota</taxon>
        <taxon>Clostridia</taxon>
        <taxon>Eubacteriales</taxon>
        <taxon>Desulfitobacteriaceae</taxon>
        <taxon>Desulfosporosinus</taxon>
    </lineage>
</organism>
<dbReference type="Proteomes" id="UP000298460">
    <property type="component" value="Unassembled WGS sequence"/>
</dbReference>
<proteinExistence type="predicted"/>
<evidence type="ECO:0000259" key="2">
    <source>
        <dbReference type="Pfam" id="PF07664"/>
    </source>
</evidence>
<dbReference type="Pfam" id="PF07670">
    <property type="entry name" value="Gate"/>
    <property type="match status" value="2"/>
</dbReference>
<dbReference type="AlphaFoldDB" id="A0A4Z0R3A4"/>
<dbReference type="PANTHER" id="PTHR43185">
    <property type="entry name" value="FERROUS IRON TRANSPORT PROTEIN B"/>
    <property type="match status" value="1"/>
</dbReference>
<reference evidence="4 5" key="1">
    <citation type="submission" date="2019-03" db="EMBL/GenBank/DDBJ databases">
        <title>Draft Genome Sequence of Desulfosporosinus fructosivorans Strain 63.6F, Isolated from Marine Sediment in the Baltic Sea.</title>
        <authorList>
            <person name="Hausmann B."/>
            <person name="Vandieken V."/>
            <person name="Pjevac P."/>
            <person name="Schreck K."/>
            <person name="Herbold C.W."/>
            <person name="Loy A."/>
        </authorList>
    </citation>
    <scope>NUCLEOTIDE SEQUENCE [LARGE SCALE GENOMIC DNA]</scope>
    <source>
        <strain evidence="4 5">63.6F</strain>
    </source>
</reference>
<dbReference type="EMBL" id="SPQQ01000005">
    <property type="protein sequence ID" value="TGE37268.1"/>
    <property type="molecule type" value="Genomic_DNA"/>
</dbReference>
<name>A0A4Z0R3A4_9FIRM</name>
<feature type="domain" description="Nucleoside transporter/FeoB GTPase Gate" evidence="3">
    <location>
        <begin position="310"/>
        <end position="435"/>
    </location>
</feature>
<feature type="transmembrane region" description="Helical" evidence="1">
    <location>
        <begin position="248"/>
        <end position="269"/>
    </location>
</feature>
<feature type="domain" description="Nucleoside transporter/FeoB GTPase Gate" evidence="3">
    <location>
        <begin position="140"/>
        <end position="233"/>
    </location>
</feature>
<dbReference type="PANTHER" id="PTHR43185:SF2">
    <property type="entry name" value="FERROUS IRON TRANSPORT PROTEIN B"/>
    <property type="match status" value="1"/>
</dbReference>
<dbReference type="OrthoDB" id="9809127at2"/>
<dbReference type="InterPro" id="IPR011640">
    <property type="entry name" value="Fe2_transport_prot_B_C"/>
</dbReference>
<keyword evidence="5" id="KW-1185">Reference proteome</keyword>
<feature type="transmembrane region" description="Helical" evidence="1">
    <location>
        <begin position="70"/>
        <end position="88"/>
    </location>
</feature>
<evidence type="ECO:0000313" key="5">
    <source>
        <dbReference type="Proteomes" id="UP000298460"/>
    </source>
</evidence>
<feature type="transmembrane region" description="Helical" evidence="1">
    <location>
        <begin position="356"/>
        <end position="382"/>
    </location>
</feature>
<evidence type="ECO:0000313" key="4">
    <source>
        <dbReference type="EMBL" id="TGE37268.1"/>
    </source>
</evidence>
<keyword evidence="1" id="KW-0472">Membrane</keyword>
<dbReference type="RefSeq" id="WP_135548277.1">
    <property type="nucleotide sequence ID" value="NZ_SPQQ01000005.1"/>
</dbReference>
<dbReference type="GO" id="GO:0015093">
    <property type="term" value="F:ferrous iron transmembrane transporter activity"/>
    <property type="evidence" value="ECO:0007669"/>
    <property type="project" value="InterPro"/>
</dbReference>
<gene>
    <name evidence="4" type="ORF">E4K67_15550</name>
</gene>
<feature type="transmembrane region" description="Helical" evidence="1">
    <location>
        <begin position="145"/>
        <end position="161"/>
    </location>
</feature>
<accession>A0A4Z0R3A4</accession>
<feature type="transmembrane region" description="Helical" evidence="1">
    <location>
        <begin position="222"/>
        <end position="241"/>
    </location>
</feature>
<protein>
    <submittedName>
        <fullName evidence="4">Ferrous iron transporter B</fullName>
    </submittedName>
</protein>
<dbReference type="Pfam" id="PF07664">
    <property type="entry name" value="FeoB_C"/>
    <property type="match status" value="1"/>
</dbReference>
<keyword evidence="1" id="KW-1133">Transmembrane helix</keyword>
<feature type="domain" description="Ferrous iron transport protein B C-terminal" evidence="2">
    <location>
        <begin position="252"/>
        <end position="300"/>
    </location>
</feature>